<protein>
    <submittedName>
        <fullName evidence="3">Uncharacterized protein</fullName>
    </submittedName>
</protein>
<organism evidence="3 4">
    <name type="scientific">Zymoseptoria brevis</name>
    <dbReference type="NCBI Taxonomy" id="1047168"/>
    <lineage>
        <taxon>Eukaryota</taxon>
        <taxon>Fungi</taxon>
        <taxon>Dikarya</taxon>
        <taxon>Ascomycota</taxon>
        <taxon>Pezizomycotina</taxon>
        <taxon>Dothideomycetes</taxon>
        <taxon>Dothideomycetidae</taxon>
        <taxon>Mycosphaerellales</taxon>
        <taxon>Mycosphaerellaceae</taxon>
        <taxon>Zymoseptoria</taxon>
    </lineage>
</organism>
<reference evidence="3 4" key="1">
    <citation type="submission" date="2015-03" db="EMBL/GenBank/DDBJ databases">
        <title>RNA-seq based gene annotation and comparative genomics of four Zymoseptoria species reveal species-specific pathogenicity related genes and transposable element activity.</title>
        <authorList>
            <person name="Grandaubert J."/>
            <person name="Bhattacharyya A."/>
            <person name="Stukenbrock E.H."/>
        </authorList>
    </citation>
    <scope>NUCLEOTIDE SEQUENCE [LARGE SCALE GENOMIC DNA]</scope>
    <source>
        <strain evidence="3 4">Zb18110</strain>
    </source>
</reference>
<sequence length="176" mass="17899">MSGNEHSRRSPPPPAPASGDGASSPAPAVAAATRVSESSPGTGAAGSAVAASRPDLATLIASIGMPRRAGTFPFDSEEAPANRATVLAAVATAEQAGREARDQSVVLSTYVPLSKDELTWIEVLKISSTKLARFALVLLGSLALLLSTATTIITETSIAHKSSCAQLPVSVPLRDL</sequence>
<dbReference type="EMBL" id="LAFY01000418">
    <property type="protein sequence ID" value="KJX98239.1"/>
    <property type="molecule type" value="Genomic_DNA"/>
</dbReference>
<evidence type="ECO:0000313" key="4">
    <source>
        <dbReference type="Proteomes" id="UP000033647"/>
    </source>
</evidence>
<evidence type="ECO:0000256" key="1">
    <source>
        <dbReference type="SAM" id="MobiDB-lite"/>
    </source>
</evidence>
<keyword evidence="2" id="KW-0812">Transmembrane</keyword>
<proteinExistence type="predicted"/>
<feature type="region of interest" description="Disordered" evidence="1">
    <location>
        <begin position="1"/>
        <end position="48"/>
    </location>
</feature>
<keyword evidence="4" id="KW-1185">Reference proteome</keyword>
<name>A0A0F4GLD0_9PEZI</name>
<comment type="caution">
    <text evidence="3">The sequence shown here is derived from an EMBL/GenBank/DDBJ whole genome shotgun (WGS) entry which is preliminary data.</text>
</comment>
<accession>A0A0F4GLD0</accession>
<dbReference type="Proteomes" id="UP000033647">
    <property type="component" value="Unassembled WGS sequence"/>
</dbReference>
<keyword evidence="2" id="KW-0472">Membrane</keyword>
<feature type="transmembrane region" description="Helical" evidence="2">
    <location>
        <begin position="134"/>
        <end position="154"/>
    </location>
</feature>
<dbReference type="AlphaFoldDB" id="A0A0F4GLD0"/>
<gene>
    <name evidence="3" type="ORF">TI39_contig426g00003</name>
</gene>
<evidence type="ECO:0000313" key="3">
    <source>
        <dbReference type="EMBL" id="KJX98239.1"/>
    </source>
</evidence>
<keyword evidence="2" id="KW-1133">Transmembrane helix</keyword>
<evidence type="ECO:0000256" key="2">
    <source>
        <dbReference type="SAM" id="Phobius"/>
    </source>
</evidence>
<feature type="compositionally biased region" description="Low complexity" evidence="1">
    <location>
        <begin position="17"/>
        <end position="48"/>
    </location>
</feature>